<comment type="caution">
    <text evidence="1">The sequence shown here is derived from an EMBL/GenBank/DDBJ whole genome shotgun (WGS) entry which is preliminary data.</text>
</comment>
<proteinExistence type="predicted"/>
<dbReference type="OrthoDB" id="2000983at2759"/>
<evidence type="ECO:0000313" key="2">
    <source>
        <dbReference type="Proteomes" id="UP000554482"/>
    </source>
</evidence>
<dbReference type="EMBL" id="JABWDY010011059">
    <property type="protein sequence ID" value="KAF5200190.1"/>
    <property type="molecule type" value="Genomic_DNA"/>
</dbReference>
<dbReference type="AlphaFoldDB" id="A0A7J6WU72"/>
<dbReference type="Proteomes" id="UP000554482">
    <property type="component" value="Unassembled WGS sequence"/>
</dbReference>
<protein>
    <submittedName>
        <fullName evidence="1">Uncharacterized protein</fullName>
    </submittedName>
</protein>
<keyword evidence="2" id="KW-1185">Reference proteome</keyword>
<evidence type="ECO:0000313" key="1">
    <source>
        <dbReference type="EMBL" id="KAF5200190.1"/>
    </source>
</evidence>
<name>A0A7J6WU72_THATH</name>
<sequence length="339" mass="39368">MLGKWHTFIGTLYKKSILAAQLLIVSPFFLVRKCFCLGDLRHDYDGKDSEYILDKSVDDMNKFREVCCRVSLKNLLQLLPRTSTQQLYPRVNDYQAYFQQSFSHNRPFDKVEQKVCSLSVALLMKISQICIPEDHLGSLLLCAYSEAKKIIHFIDKTLLTRDLPGTRKLKYAKAVWEHGDFSFLITDNILGIQPDLNRAVAIMKRLKRKLRGDEICYEIEYMVDFINLQNCSSIEELSEFIKEMLVYMLRLLITQLPVAIHKSLSECPREEFEQKLRLALSFMFKMESTVALEDEIDWSFPPEGGFSSFMIDECPDPTTVIRRRIEHLLNAPVLVQVSD</sequence>
<organism evidence="1 2">
    <name type="scientific">Thalictrum thalictroides</name>
    <name type="common">Rue-anemone</name>
    <name type="synonym">Anemone thalictroides</name>
    <dbReference type="NCBI Taxonomy" id="46969"/>
    <lineage>
        <taxon>Eukaryota</taxon>
        <taxon>Viridiplantae</taxon>
        <taxon>Streptophyta</taxon>
        <taxon>Embryophyta</taxon>
        <taxon>Tracheophyta</taxon>
        <taxon>Spermatophyta</taxon>
        <taxon>Magnoliopsida</taxon>
        <taxon>Ranunculales</taxon>
        <taxon>Ranunculaceae</taxon>
        <taxon>Thalictroideae</taxon>
        <taxon>Thalictrum</taxon>
    </lineage>
</organism>
<gene>
    <name evidence="1" type="ORF">FRX31_010215</name>
</gene>
<reference evidence="1 2" key="1">
    <citation type="submission" date="2020-06" db="EMBL/GenBank/DDBJ databases">
        <title>Transcriptomic and genomic resources for Thalictrum thalictroides and T. hernandezii: Facilitating candidate gene discovery in an emerging model plant lineage.</title>
        <authorList>
            <person name="Arias T."/>
            <person name="Riano-Pachon D.M."/>
            <person name="Di Stilio V.S."/>
        </authorList>
    </citation>
    <scope>NUCLEOTIDE SEQUENCE [LARGE SCALE GENOMIC DNA]</scope>
    <source>
        <strain evidence="2">cv. WT478/WT964</strain>
        <tissue evidence="1">Leaves</tissue>
    </source>
</reference>
<accession>A0A7J6WU72</accession>